<gene>
    <name evidence="2" type="ORF">AVDCRST_MAG76-295</name>
</gene>
<dbReference type="Gene3D" id="3.90.550.10">
    <property type="entry name" value="Spore Coat Polysaccharide Biosynthesis Protein SpsA, Chain A"/>
    <property type="match status" value="1"/>
</dbReference>
<dbReference type="InterPro" id="IPR029044">
    <property type="entry name" value="Nucleotide-diphossugar_trans"/>
</dbReference>
<organism evidence="2">
    <name type="scientific">uncultured Acidimicrobiales bacterium</name>
    <dbReference type="NCBI Taxonomy" id="310071"/>
    <lineage>
        <taxon>Bacteria</taxon>
        <taxon>Bacillati</taxon>
        <taxon>Actinomycetota</taxon>
        <taxon>Acidimicrobiia</taxon>
        <taxon>Acidimicrobiales</taxon>
        <taxon>environmental samples</taxon>
    </lineage>
</organism>
<name>A0A6J4H3Q3_9ACTN</name>
<dbReference type="EMBL" id="CADCSZ010000019">
    <property type="protein sequence ID" value="CAA9214087.1"/>
    <property type="molecule type" value="Genomic_DNA"/>
</dbReference>
<feature type="domain" description="Glycosyltransferase 2-like" evidence="1">
    <location>
        <begin position="18"/>
        <end position="122"/>
    </location>
</feature>
<reference evidence="2" key="1">
    <citation type="submission" date="2020-02" db="EMBL/GenBank/DDBJ databases">
        <authorList>
            <person name="Meier V. D."/>
        </authorList>
    </citation>
    <scope>NUCLEOTIDE SEQUENCE</scope>
    <source>
        <strain evidence="2">AVDCRST_MAG76</strain>
    </source>
</reference>
<dbReference type="CDD" id="cd02525">
    <property type="entry name" value="Succinoglycan_BP_ExoA"/>
    <property type="match status" value="1"/>
</dbReference>
<protein>
    <recommendedName>
        <fullName evidence="1">Glycosyltransferase 2-like domain-containing protein</fullName>
    </recommendedName>
</protein>
<dbReference type="Pfam" id="PF00535">
    <property type="entry name" value="Glycos_transf_2"/>
    <property type="match status" value="1"/>
</dbReference>
<evidence type="ECO:0000259" key="1">
    <source>
        <dbReference type="Pfam" id="PF00535"/>
    </source>
</evidence>
<dbReference type="PANTHER" id="PTHR43685">
    <property type="entry name" value="GLYCOSYLTRANSFERASE"/>
    <property type="match status" value="1"/>
</dbReference>
<sequence length="395" mass="42770">MSAQAGPLVADHPDDLVTVVIPARNEAGCLPACLRSVLDQDWPLLQVIVVDGASTDATPEVVAEHARRDRRIELVQNPAGIIPVSLNLGLTAARGRWLVRVDAHAQIPPGYVRAAVGHLASGSWGGVGGRKNGVGRTPAGRAIAAAMSSPFGVGNSTYHYGTKPQPVEHIPFGAYPTELVRRLGGWDERLKVNQDFEFDFRLRQHGYQLLFDPVLTIDWDCRESIPELFRQYLRYGRGKAKVAWLHPTSVRPRHLAAPALVASWAAGGVLATKRPKLALLSGLPYVGAVVLASVHTAPKLSSRGERRWLPAALVAMHAGWGLGFWAGLARQVSTATDDVRHSPLGRPVPKLGPGRRLAQRAVVCRVVWRRRAMRTSNIPVPSSTTATWSRGSTLS</sequence>
<accession>A0A6J4H3Q3</accession>
<evidence type="ECO:0000313" key="2">
    <source>
        <dbReference type="EMBL" id="CAA9214087.1"/>
    </source>
</evidence>
<dbReference type="InterPro" id="IPR001173">
    <property type="entry name" value="Glyco_trans_2-like"/>
</dbReference>
<dbReference type="PANTHER" id="PTHR43685:SF2">
    <property type="entry name" value="GLYCOSYLTRANSFERASE 2-LIKE DOMAIN-CONTAINING PROTEIN"/>
    <property type="match status" value="1"/>
</dbReference>
<dbReference type="InterPro" id="IPR050834">
    <property type="entry name" value="Glycosyltransf_2"/>
</dbReference>
<dbReference type="AlphaFoldDB" id="A0A6J4H3Q3"/>
<proteinExistence type="predicted"/>
<dbReference type="SUPFAM" id="SSF53448">
    <property type="entry name" value="Nucleotide-diphospho-sugar transferases"/>
    <property type="match status" value="1"/>
</dbReference>